<comment type="caution">
    <text evidence="10">The sequence shown here is derived from an EMBL/GenBank/DDBJ whole genome shotgun (WGS) entry which is preliminary data.</text>
</comment>
<keyword evidence="11" id="KW-1185">Reference proteome</keyword>
<evidence type="ECO:0000256" key="6">
    <source>
        <dbReference type="ARBA" id="ARBA00023136"/>
    </source>
</evidence>
<keyword evidence="5" id="KW-0732">Signal</keyword>
<comment type="subcellular location">
    <subcellularLocation>
        <location evidence="1 8">Cell outer membrane</location>
        <topology evidence="1 8">Multi-pass membrane protein</topology>
    </subcellularLocation>
</comment>
<reference evidence="10 11" key="1">
    <citation type="submission" date="2012-01" db="EMBL/GenBank/DDBJ databases">
        <title>The Genome Sequence of Odoribacter laneus YIT 12061.</title>
        <authorList>
            <consortium name="The Broad Institute Genome Sequencing Platform"/>
            <person name="Earl A."/>
            <person name="Ward D."/>
            <person name="Feldgarden M."/>
            <person name="Gevers D."/>
            <person name="Morotomi M."/>
            <person name="Young S.K."/>
            <person name="Zeng Q."/>
            <person name="Gargeya S."/>
            <person name="Fitzgerald M."/>
            <person name="Haas B."/>
            <person name="Abouelleil A."/>
            <person name="Alvarado L."/>
            <person name="Arachchi H.M."/>
            <person name="Berlin A."/>
            <person name="Chapman S.B."/>
            <person name="Gearin G."/>
            <person name="Goldberg J."/>
            <person name="Griggs A."/>
            <person name="Gujja S."/>
            <person name="Hansen M."/>
            <person name="Heiman D."/>
            <person name="Howarth C."/>
            <person name="Larimer J."/>
            <person name="Lui A."/>
            <person name="MacDonald P.J.P."/>
            <person name="McCowen C."/>
            <person name="Montmayeur A."/>
            <person name="Murphy C."/>
            <person name="Neiman D."/>
            <person name="Pearson M."/>
            <person name="Priest M."/>
            <person name="Roberts A."/>
            <person name="Saif S."/>
            <person name="Shea T."/>
            <person name="Sisk P."/>
            <person name="Stolte C."/>
            <person name="Sykes S."/>
            <person name="Wortman J."/>
            <person name="Nusbaum C."/>
            <person name="Birren B."/>
        </authorList>
    </citation>
    <scope>NUCLEOTIDE SEQUENCE [LARGE SCALE GENOMIC DNA]</scope>
    <source>
        <strain evidence="10 11">YIT 12061</strain>
    </source>
</reference>
<dbReference type="SUPFAM" id="SSF49464">
    <property type="entry name" value="Carboxypeptidase regulatory domain-like"/>
    <property type="match status" value="1"/>
</dbReference>
<keyword evidence="3 8" id="KW-1134">Transmembrane beta strand</keyword>
<evidence type="ECO:0000256" key="3">
    <source>
        <dbReference type="ARBA" id="ARBA00022452"/>
    </source>
</evidence>
<dbReference type="InterPro" id="IPR012910">
    <property type="entry name" value="Plug_dom"/>
</dbReference>
<dbReference type="Gene3D" id="2.40.170.20">
    <property type="entry name" value="TonB-dependent receptor, beta-barrel domain"/>
    <property type="match status" value="1"/>
</dbReference>
<dbReference type="PATRIC" id="fig|742817.3.peg.3235"/>
<dbReference type="PANTHER" id="PTHR30069">
    <property type="entry name" value="TONB-DEPENDENT OUTER MEMBRANE RECEPTOR"/>
    <property type="match status" value="1"/>
</dbReference>
<evidence type="ECO:0000259" key="9">
    <source>
        <dbReference type="Pfam" id="PF07715"/>
    </source>
</evidence>
<dbReference type="GO" id="GO:0009279">
    <property type="term" value="C:cell outer membrane"/>
    <property type="evidence" value="ECO:0007669"/>
    <property type="project" value="UniProtKB-SubCell"/>
</dbReference>
<dbReference type="Pfam" id="PF07715">
    <property type="entry name" value="Plug"/>
    <property type="match status" value="1"/>
</dbReference>
<evidence type="ECO:0000313" key="11">
    <source>
        <dbReference type="Proteomes" id="UP000004892"/>
    </source>
</evidence>
<dbReference type="Gene3D" id="2.170.130.10">
    <property type="entry name" value="TonB-dependent receptor, plug domain"/>
    <property type="match status" value="1"/>
</dbReference>
<keyword evidence="4 8" id="KW-0812">Transmembrane</keyword>
<dbReference type="GO" id="GO:0015344">
    <property type="term" value="F:siderophore uptake transmembrane transporter activity"/>
    <property type="evidence" value="ECO:0007669"/>
    <property type="project" value="TreeGrafter"/>
</dbReference>
<gene>
    <name evidence="10" type="ORF">HMPREF9449_03024</name>
</gene>
<evidence type="ECO:0000256" key="4">
    <source>
        <dbReference type="ARBA" id="ARBA00022692"/>
    </source>
</evidence>
<protein>
    <recommendedName>
        <fullName evidence="9">TonB-dependent receptor plug domain-containing protein</fullName>
    </recommendedName>
</protein>
<dbReference type="GO" id="GO:0044718">
    <property type="term" value="P:siderophore transmembrane transport"/>
    <property type="evidence" value="ECO:0007669"/>
    <property type="project" value="TreeGrafter"/>
</dbReference>
<accession>H1DL88</accession>
<dbReference type="PANTHER" id="PTHR30069:SF29">
    <property type="entry name" value="HEMOGLOBIN AND HEMOGLOBIN-HAPTOGLOBIN-BINDING PROTEIN 1-RELATED"/>
    <property type="match status" value="1"/>
</dbReference>
<dbReference type="STRING" id="742817.HMPREF9449_03024"/>
<organism evidence="10 11">
    <name type="scientific">Odoribacter laneus YIT 12061</name>
    <dbReference type="NCBI Taxonomy" id="742817"/>
    <lineage>
        <taxon>Bacteria</taxon>
        <taxon>Pseudomonadati</taxon>
        <taxon>Bacteroidota</taxon>
        <taxon>Bacteroidia</taxon>
        <taxon>Bacteroidales</taxon>
        <taxon>Odoribacteraceae</taxon>
        <taxon>Odoribacter</taxon>
    </lineage>
</organism>
<proteinExistence type="inferred from homology"/>
<dbReference type="Pfam" id="PF13715">
    <property type="entry name" value="CarbopepD_reg_2"/>
    <property type="match status" value="1"/>
</dbReference>
<name>H1DL88_9BACT</name>
<dbReference type="EMBL" id="ADMC01000034">
    <property type="protein sequence ID" value="EHP45179.1"/>
    <property type="molecule type" value="Genomic_DNA"/>
</dbReference>
<dbReference type="Proteomes" id="UP000004892">
    <property type="component" value="Unassembled WGS sequence"/>
</dbReference>
<evidence type="ECO:0000313" key="10">
    <source>
        <dbReference type="EMBL" id="EHP45179.1"/>
    </source>
</evidence>
<dbReference type="SUPFAM" id="SSF56935">
    <property type="entry name" value="Porins"/>
    <property type="match status" value="1"/>
</dbReference>
<dbReference type="PROSITE" id="PS52016">
    <property type="entry name" value="TONB_DEPENDENT_REC_3"/>
    <property type="match status" value="1"/>
</dbReference>
<keyword evidence="6 8" id="KW-0472">Membrane</keyword>
<dbReference type="Gene3D" id="2.60.40.1120">
    <property type="entry name" value="Carboxypeptidase-like, regulatory domain"/>
    <property type="match status" value="1"/>
</dbReference>
<evidence type="ECO:0000256" key="2">
    <source>
        <dbReference type="ARBA" id="ARBA00022448"/>
    </source>
</evidence>
<dbReference type="eggNOG" id="COG4772">
    <property type="taxonomic scope" value="Bacteria"/>
</dbReference>
<evidence type="ECO:0000256" key="8">
    <source>
        <dbReference type="PROSITE-ProRule" id="PRU01360"/>
    </source>
</evidence>
<evidence type="ECO:0000256" key="5">
    <source>
        <dbReference type="ARBA" id="ARBA00022729"/>
    </source>
</evidence>
<comment type="similarity">
    <text evidence="8">Belongs to the TonB-dependent receptor family.</text>
</comment>
<evidence type="ECO:0000256" key="1">
    <source>
        <dbReference type="ARBA" id="ARBA00004571"/>
    </source>
</evidence>
<keyword evidence="7 8" id="KW-0998">Cell outer membrane</keyword>
<dbReference type="InterPro" id="IPR037066">
    <property type="entry name" value="Plug_dom_sf"/>
</dbReference>
<dbReference type="InterPro" id="IPR039426">
    <property type="entry name" value="TonB-dep_rcpt-like"/>
</dbReference>
<dbReference type="AlphaFoldDB" id="H1DL88"/>
<feature type="domain" description="TonB-dependent receptor plug" evidence="9">
    <location>
        <begin position="143"/>
        <end position="250"/>
    </location>
</feature>
<sequence length="929" mass="103360">MPEKRCFLGDVAKLIIKRFYMKRTFVKSLVCIVPMLLLTLATMAQGVVKGKVIDSQTKEELIGATVMVQGTGEGAATNLDGSFVLETAKMGDQVLIFRCVGYKELRKEVKITAKPLNLGIIKMETESIGLGDVTVTASVAVRRKTPVAISVIEPVEIENKLSTQEFPEILKSTPGVYATKSGGAFGDSRINLRGFEQANIAVMINGVPMNDMEWGGLYWSNWAGLSDVTRSMQVQRGLGASKVSSPSVGGSINIVTRTTDAKEGGSISYALGNDGYNKIMFNVSTGLRKGWAITLLGAKSWGDGYIQGTEFESYSYFANISKQINSSHLLSFTVFGAPQWHNQRSNYDGLTIEGWQKVEKYMGKDRQYRYNPTYGFGLHGERKTSSYNRYHKPQISLNHFWTINEKSSLSTVLYVSIGRGGGYKGLGSTSDYANQWYGSSNGTLNTYFRNADGTFAYDKIYELNASSENGSLMAMSNSVNEHNWYGLMSTYTTSIGKYFDVYGGIDFRYYNGTHTNKLVDLYGGDFFIDRYRAQVSPDNNANANNPDWVNQKLKVGDVVYRDYDGYVMQEGIFGQAEFNREALSVFVAGAVSNTSYWQKNHFYYDKDHEKSSTENFIGWNVKGGANYNLTDNHNVFANIGYISRAPFYSGGVFLYALNSNATNPDAVNEKVFSLEVGYGFRSSLFSANLNLYRTEWLDKTMTRTMDITLPDGTKDRSSINMSGVNALHQGIELDFVFRPIKNLDINGMLSVGDWKWNSVSTGYFYNSSGQPLKDNKGNIASGIQAEDHAKMVLDLDGTRVGNSAQTTFALGAKYQPLKGLRVGADYTYWMRNYANFSVGGSNGSDLIMGGYKAYETPWRMPSAGELDMNVNYSFYIGKIRATLFGNVNNILDNKSISDATDGANHDWKTAYQVFYRFGRNYSIRLKIAF</sequence>
<dbReference type="InterPro" id="IPR008969">
    <property type="entry name" value="CarboxyPept-like_regulatory"/>
</dbReference>
<keyword evidence="2 8" id="KW-0813">Transport</keyword>
<evidence type="ECO:0000256" key="7">
    <source>
        <dbReference type="ARBA" id="ARBA00023237"/>
    </source>
</evidence>
<dbReference type="InterPro" id="IPR036942">
    <property type="entry name" value="Beta-barrel_TonB_sf"/>
</dbReference>
<dbReference type="HOGENOM" id="CLU_016805_0_0_10"/>